<feature type="region of interest" description="Disordered" evidence="1">
    <location>
        <begin position="249"/>
        <end position="298"/>
    </location>
</feature>
<protein>
    <submittedName>
        <fullName evidence="2">Blast:O-phosphoseryl-tRNA(Sec) selenium transferase</fullName>
    </submittedName>
</protein>
<feature type="region of interest" description="Disordered" evidence="1">
    <location>
        <begin position="989"/>
        <end position="1136"/>
    </location>
</feature>
<feature type="compositionally biased region" description="Basic residues" evidence="1">
    <location>
        <begin position="919"/>
        <end position="929"/>
    </location>
</feature>
<feature type="compositionally biased region" description="Acidic residues" evidence="1">
    <location>
        <begin position="578"/>
        <end position="588"/>
    </location>
</feature>
<accession>A0A3B0KDM8</accession>
<gene>
    <name evidence="2" type="ORF">DGUA_6G017917</name>
</gene>
<feature type="region of interest" description="Disordered" evidence="1">
    <location>
        <begin position="577"/>
        <end position="708"/>
    </location>
</feature>
<evidence type="ECO:0000313" key="2">
    <source>
        <dbReference type="EMBL" id="SPP83121.1"/>
    </source>
</evidence>
<feature type="compositionally biased region" description="Basic and acidic residues" evidence="1">
    <location>
        <begin position="1"/>
        <end position="13"/>
    </location>
</feature>
<feature type="compositionally biased region" description="Low complexity" evidence="1">
    <location>
        <begin position="999"/>
        <end position="1015"/>
    </location>
</feature>
<feature type="compositionally biased region" description="Basic and acidic residues" evidence="1">
    <location>
        <begin position="832"/>
        <end position="845"/>
    </location>
</feature>
<name>A0A3B0KDM8_DROGU</name>
<feature type="region of interest" description="Disordered" evidence="1">
    <location>
        <begin position="66"/>
        <end position="220"/>
    </location>
</feature>
<sequence length="1276" mass="141343">MKSEAWSKNKKDETELELDDILSESTTNSHKLAAFLQRKAAEAQKPRPNLVFANFSYDLDFDVPLRKKPQKGTQENQLKPLQGLGAAASEHPASDVPQSPPNLPSHENVPPLSARHSPSPAHWRPPRRSGTSGHVPGSDKLRRHAIQRRSRSCGRRQLLQDFNDAANLTRSSSSPFPFVPEISSTPNCSDKLPENQPASQPRPQPVSEPQPMNGPINGLGSDFAAEIAEICGQRLAMFENSMLQMSQKAEVRSSLPGSRPLTPSERHRTYTIEKRPMTEKLQQSRSSPNTSHSKSPLVRLRRLENSMPPDTPNCLHQSERESAPVEDCFVPETQPQQIQQLAEIVQNLSRSNSVLVIPMGGAFGPKPDAAEPLPQPQSPAASATEAAAEEEAAASPTVSAGTPKSCAPAVSAGTTSKSSKSKPLSHNKTPQVVDDLDAIMTDDECDEQPSGCALNLAPAGGNTSRRSRRRTRNSRKPSDDQESSIKLLNLHRSNASSKRKPKGANAPILNKAPCTAINGEAFAKELERMSNHEILDLRKRNSLGMVYPLNGKRKHSAEQQKALEQQIHWELLQRNLEVETETETETETESSRSVSAEREERDGREEVMTMPPPAPVAFKDNSKEVQNVRIRSRRREAPMTTELVNYMELSKTMDQRRNQPSNSSKRSLYTKGDSFQEDDDSVLPKKQSRLSQTRLGSTLGRARSKESHAVVEADICIVPPPPRSLRYSQCVRDLNRLRATPQDSNDEDTPLCHSKGQSNNLNAIASPPPEFNDNNDNEVDGADCSSSGQAQHRLSKSPLPPVERSDDQAVQKVNKNRRSRQSRHHKVNPPSPEKKTTTDMHREDLAIVSSSVPGTTSITDDQPSTSRAALDALARRANDPDPDPDPEPEPEAEAEPEADARPVVEEEAVVFKKPTARAPRTKSKAKSKANSKANRELENLKVSLMHDDVEVDSNETGNRRSKRGQVPLKNTWCHTMDPMEFDFVRKSVETYDRKKTKPSSKQSSMSKLSKMSLLKRPPLCSSTPRISEEPLNAVAETFEPSEPSDCSSLGLAPLRWDDNERIEQVESSDARKQTKKSGRTKKKRQESATAASMPLTPVMETETESEPQPESDPDPDPDPITPINAPSPSPSVSDEHQASYMQLMSWLRGHSNIQPSSNMEDSSGSGVGNTVSVASELLFTNLDDIEYAFYETKERATLGYMRFQPLQSRRKKRARSVSLKFVVLFGKFALDCTVPDVAEDDHRILNIGDMVEIEKDTRFGFSNLLNEVSVLMVIRH</sequence>
<feature type="region of interest" description="Disordered" evidence="1">
    <location>
        <begin position="363"/>
        <end position="508"/>
    </location>
</feature>
<keyword evidence="2" id="KW-0808">Transferase</keyword>
<feature type="compositionally biased region" description="Basic and acidic residues" evidence="1">
    <location>
        <begin position="933"/>
        <end position="948"/>
    </location>
</feature>
<feature type="compositionally biased region" description="Polar residues" evidence="1">
    <location>
        <begin position="280"/>
        <end position="294"/>
    </location>
</feature>
<dbReference type="Proteomes" id="UP000268350">
    <property type="component" value="Unassembled WGS sequence"/>
</dbReference>
<feature type="compositionally biased region" description="Basic and acidic residues" evidence="1">
    <location>
        <begin position="595"/>
        <end position="607"/>
    </location>
</feature>
<feature type="compositionally biased region" description="Basic residues" evidence="1">
    <location>
        <begin position="141"/>
        <end position="154"/>
    </location>
</feature>
<evidence type="ECO:0000313" key="3">
    <source>
        <dbReference type="Proteomes" id="UP000268350"/>
    </source>
</evidence>
<feature type="compositionally biased region" description="Basic and acidic residues" evidence="1">
    <location>
        <begin position="264"/>
        <end position="278"/>
    </location>
</feature>
<proteinExistence type="predicted"/>
<feature type="compositionally biased region" description="Basic residues" evidence="1">
    <location>
        <begin position="1073"/>
        <end position="1084"/>
    </location>
</feature>
<dbReference type="EMBL" id="OUUW01000007">
    <property type="protein sequence ID" value="SPP83121.1"/>
    <property type="molecule type" value="Genomic_DNA"/>
</dbReference>
<feature type="compositionally biased region" description="Acidic residues" evidence="1">
    <location>
        <begin position="880"/>
        <end position="897"/>
    </location>
</feature>
<feature type="compositionally biased region" description="Polar residues" evidence="1">
    <location>
        <begin position="848"/>
        <end position="866"/>
    </location>
</feature>
<feature type="compositionally biased region" description="Polar residues" evidence="1">
    <location>
        <begin position="166"/>
        <end position="175"/>
    </location>
</feature>
<feature type="compositionally biased region" description="Basic residues" evidence="1">
    <location>
        <begin position="814"/>
        <end position="827"/>
    </location>
</feature>
<reference evidence="3" key="1">
    <citation type="submission" date="2018-01" db="EMBL/GenBank/DDBJ databases">
        <authorList>
            <person name="Alioto T."/>
            <person name="Alioto T."/>
        </authorList>
    </citation>
    <scope>NUCLEOTIDE SEQUENCE [LARGE SCALE GENOMIC DNA]</scope>
</reference>
<feature type="region of interest" description="Disordered" evidence="1">
    <location>
        <begin position="1"/>
        <end position="28"/>
    </location>
</feature>
<feature type="compositionally biased region" description="Basic residues" evidence="1">
    <location>
        <begin position="465"/>
        <end position="475"/>
    </location>
</feature>
<dbReference type="GO" id="GO:0016740">
    <property type="term" value="F:transferase activity"/>
    <property type="evidence" value="ECO:0007669"/>
    <property type="project" value="UniProtKB-KW"/>
</dbReference>
<dbReference type="OrthoDB" id="7872933at2759"/>
<dbReference type="OMA" id="SHEPAWQ"/>
<dbReference type="STRING" id="7266.A0A3B0KDM8"/>
<dbReference type="AlphaFoldDB" id="A0A3B0KDM8"/>
<feature type="compositionally biased region" description="Acidic residues" evidence="1">
    <location>
        <begin position="434"/>
        <end position="447"/>
    </location>
</feature>
<feature type="compositionally biased region" description="Acidic residues" evidence="1">
    <location>
        <begin position="1101"/>
        <end position="1117"/>
    </location>
</feature>
<feature type="region of interest" description="Disordered" evidence="1">
    <location>
        <begin position="738"/>
        <end position="967"/>
    </location>
</feature>
<feature type="compositionally biased region" description="Polar residues" evidence="1">
    <location>
        <begin position="658"/>
        <end position="667"/>
    </location>
</feature>
<feature type="compositionally biased region" description="Basic and acidic residues" evidence="1">
    <location>
        <begin position="1055"/>
        <end position="1072"/>
    </location>
</feature>
<organism evidence="2 3">
    <name type="scientific">Drosophila guanche</name>
    <name type="common">Fruit fly</name>
    <dbReference type="NCBI Taxonomy" id="7266"/>
    <lineage>
        <taxon>Eukaryota</taxon>
        <taxon>Metazoa</taxon>
        <taxon>Ecdysozoa</taxon>
        <taxon>Arthropoda</taxon>
        <taxon>Hexapoda</taxon>
        <taxon>Insecta</taxon>
        <taxon>Pterygota</taxon>
        <taxon>Neoptera</taxon>
        <taxon>Endopterygota</taxon>
        <taxon>Diptera</taxon>
        <taxon>Brachycera</taxon>
        <taxon>Muscomorpha</taxon>
        <taxon>Ephydroidea</taxon>
        <taxon>Drosophilidae</taxon>
        <taxon>Drosophila</taxon>
        <taxon>Sophophora</taxon>
    </lineage>
</organism>
<keyword evidence="3" id="KW-1185">Reference proteome</keyword>
<evidence type="ECO:0000256" key="1">
    <source>
        <dbReference type="SAM" id="MobiDB-lite"/>
    </source>
</evidence>